<evidence type="ECO:0000313" key="2">
    <source>
        <dbReference type="Proteomes" id="UP000002772"/>
    </source>
</evidence>
<organism evidence="1 2">
    <name type="scientific">Hallella multisaccharivorax DSM 17128</name>
    <dbReference type="NCBI Taxonomy" id="688246"/>
    <lineage>
        <taxon>Bacteria</taxon>
        <taxon>Pseudomonadati</taxon>
        <taxon>Bacteroidota</taxon>
        <taxon>Bacteroidia</taxon>
        <taxon>Bacteroidales</taxon>
        <taxon>Prevotellaceae</taxon>
        <taxon>Hallella</taxon>
    </lineage>
</organism>
<dbReference type="HOGENOM" id="CLU_2635116_0_0_10"/>
<dbReference type="Proteomes" id="UP000002772">
    <property type="component" value="Unassembled WGS sequence"/>
</dbReference>
<dbReference type="STRING" id="688246.Premu_2069"/>
<sequence>MLTFAHGNLPVGGQLFCTNFVPQCARISEVSLRKLTARLLESASVRMLHESGYTTCLHEFDAPVRSLILHLLKVSFP</sequence>
<gene>
    <name evidence="1" type="ORF">Premu_2069</name>
</gene>
<dbReference type="EMBL" id="GL945017">
    <property type="protein sequence ID" value="EGN57463.1"/>
    <property type="molecule type" value="Genomic_DNA"/>
</dbReference>
<keyword evidence="2" id="KW-1185">Reference proteome</keyword>
<name>F8N7K3_9BACT</name>
<evidence type="ECO:0000313" key="1">
    <source>
        <dbReference type="EMBL" id="EGN57463.1"/>
    </source>
</evidence>
<proteinExistence type="predicted"/>
<dbReference type="AlphaFoldDB" id="F8N7K3"/>
<reference evidence="2" key="1">
    <citation type="journal article" date="2011" name="Stand. Genomic Sci.">
        <title>Non-contiguous finished genome sequence of the opportunistic oral pathogen Prevotella multisaccharivorax type strain (PPPA20).</title>
        <authorList>
            <person name="Pati A."/>
            <person name="Gronow S."/>
            <person name="Lu M."/>
            <person name="Lapidus A."/>
            <person name="Nolan M."/>
            <person name="Lucas S."/>
            <person name="Hammon N."/>
            <person name="Deshpande S."/>
            <person name="Cheng J.F."/>
            <person name="Tapia R."/>
            <person name="Han C."/>
            <person name="Goodwin L."/>
            <person name="Pitluck S."/>
            <person name="Liolios K."/>
            <person name="Pagani I."/>
            <person name="Mavromatis K."/>
            <person name="Mikhailova N."/>
            <person name="Huntemann M."/>
            <person name="Chen A."/>
            <person name="Palaniappan K."/>
            <person name="Land M."/>
            <person name="Hauser L."/>
            <person name="Detter J.C."/>
            <person name="Brambilla E.M."/>
            <person name="Rohde M."/>
            <person name="Goker M."/>
            <person name="Woyke T."/>
            <person name="Bristow J."/>
            <person name="Eisen J.A."/>
            <person name="Markowitz V."/>
            <person name="Hugenholtz P."/>
            <person name="Kyrpides N.C."/>
            <person name="Klenk H.P."/>
            <person name="Ivanova N."/>
        </authorList>
    </citation>
    <scope>NUCLEOTIDE SEQUENCE [LARGE SCALE GENOMIC DNA]</scope>
    <source>
        <strain evidence="2">DSM 17128</strain>
    </source>
</reference>
<protein>
    <submittedName>
        <fullName evidence="1">Type I restriction-modification system, R subunit</fullName>
    </submittedName>
</protein>
<accession>F8N7K3</accession>